<feature type="transmembrane region" description="Helical" evidence="8">
    <location>
        <begin position="6"/>
        <end position="28"/>
    </location>
</feature>
<evidence type="ECO:0000313" key="11">
    <source>
        <dbReference type="EMBL" id="SKA53412.1"/>
    </source>
</evidence>
<accession>A0A1T4UKW1</accession>
<evidence type="ECO:0000256" key="3">
    <source>
        <dbReference type="ARBA" id="ARBA00012528"/>
    </source>
</evidence>
<evidence type="ECO:0000256" key="5">
    <source>
        <dbReference type="ARBA" id="ARBA00022989"/>
    </source>
</evidence>
<evidence type="ECO:0000256" key="4">
    <source>
        <dbReference type="ARBA" id="ARBA00022692"/>
    </source>
</evidence>
<evidence type="ECO:0000256" key="2">
    <source>
        <dbReference type="ARBA" id="ARBA00004370"/>
    </source>
</evidence>
<evidence type="ECO:0000313" key="12">
    <source>
        <dbReference type="Proteomes" id="UP000191116"/>
    </source>
</evidence>
<name>A0A1T4UKW1_9GAMM</name>
<evidence type="ECO:0000256" key="7">
    <source>
        <dbReference type="ARBA" id="ARBA00034247"/>
    </source>
</evidence>
<proteinExistence type="predicted"/>
<gene>
    <name evidence="11" type="primary">pleD_2</name>
    <name evidence="11" type="ORF">CZ814_03412</name>
</gene>
<evidence type="ECO:0000256" key="6">
    <source>
        <dbReference type="ARBA" id="ARBA00023136"/>
    </source>
</evidence>
<dbReference type="EMBL" id="FUWP01000026">
    <property type="protein sequence ID" value="SKA53412.1"/>
    <property type="molecule type" value="Genomic_DNA"/>
</dbReference>
<dbReference type="SMART" id="SM01079">
    <property type="entry name" value="CHASE"/>
    <property type="match status" value="1"/>
</dbReference>
<dbReference type="InterPro" id="IPR006189">
    <property type="entry name" value="CHASE_dom"/>
</dbReference>
<feature type="domain" description="GGDEF" evidence="10">
    <location>
        <begin position="318"/>
        <end position="449"/>
    </location>
</feature>
<dbReference type="RefSeq" id="WP_159447883.1">
    <property type="nucleotide sequence ID" value="NZ_AP024855.1"/>
</dbReference>
<dbReference type="InterPro" id="IPR000160">
    <property type="entry name" value="GGDEF_dom"/>
</dbReference>
<reference evidence="11 12" key="1">
    <citation type="submission" date="2017-02" db="EMBL/GenBank/DDBJ databases">
        <authorList>
            <person name="Peterson S.W."/>
        </authorList>
    </citation>
    <scope>NUCLEOTIDE SEQUENCE [LARGE SCALE GENOMIC DNA]</scope>
    <source>
        <strain evidence="11 12">CECT 9189</strain>
    </source>
</reference>
<dbReference type="CDD" id="cd01949">
    <property type="entry name" value="GGDEF"/>
    <property type="match status" value="1"/>
</dbReference>
<comment type="cofactor">
    <cofactor evidence="1">
        <name>Mg(2+)</name>
        <dbReference type="ChEBI" id="CHEBI:18420"/>
    </cofactor>
</comment>
<feature type="domain" description="CHASE" evidence="9">
    <location>
        <begin position="102"/>
        <end position="193"/>
    </location>
</feature>
<dbReference type="InterPro" id="IPR029787">
    <property type="entry name" value="Nucleotide_cyclase"/>
</dbReference>
<dbReference type="Gene3D" id="3.30.450.350">
    <property type="entry name" value="CHASE domain"/>
    <property type="match status" value="1"/>
</dbReference>
<dbReference type="PANTHER" id="PTHR45138">
    <property type="entry name" value="REGULATORY COMPONENTS OF SENSORY TRANSDUCTION SYSTEM"/>
    <property type="match status" value="1"/>
</dbReference>
<dbReference type="EC" id="2.7.7.65" evidence="3"/>
<comment type="subcellular location">
    <subcellularLocation>
        <location evidence="2">Membrane</location>
    </subcellularLocation>
</comment>
<comment type="catalytic activity">
    <reaction evidence="7">
        <text>2 GTP = 3',3'-c-di-GMP + 2 diphosphate</text>
        <dbReference type="Rhea" id="RHEA:24898"/>
        <dbReference type="ChEBI" id="CHEBI:33019"/>
        <dbReference type="ChEBI" id="CHEBI:37565"/>
        <dbReference type="ChEBI" id="CHEBI:58805"/>
        <dbReference type="EC" id="2.7.7.65"/>
    </reaction>
</comment>
<keyword evidence="6 8" id="KW-0472">Membrane</keyword>
<dbReference type="Proteomes" id="UP000191116">
    <property type="component" value="Unassembled WGS sequence"/>
</dbReference>
<dbReference type="Pfam" id="PF00990">
    <property type="entry name" value="GGDEF"/>
    <property type="match status" value="1"/>
</dbReference>
<dbReference type="InterPro" id="IPR042240">
    <property type="entry name" value="CHASE_sf"/>
</dbReference>
<dbReference type="InterPro" id="IPR043128">
    <property type="entry name" value="Rev_trsase/Diguanyl_cyclase"/>
</dbReference>
<dbReference type="PROSITE" id="PS50887">
    <property type="entry name" value="GGDEF"/>
    <property type="match status" value="1"/>
</dbReference>
<dbReference type="InterPro" id="IPR050469">
    <property type="entry name" value="Diguanylate_Cyclase"/>
</dbReference>
<dbReference type="PROSITE" id="PS50839">
    <property type="entry name" value="CHASE"/>
    <property type="match status" value="1"/>
</dbReference>
<dbReference type="NCBIfam" id="TIGR00254">
    <property type="entry name" value="GGDEF"/>
    <property type="match status" value="1"/>
</dbReference>
<keyword evidence="5 8" id="KW-1133">Transmembrane helix</keyword>
<sequence>MKLKISPSSLAIIVSVLLTLIALEMFFLNEKKQFELQNKKNDLVLEQDVSKIINNEINNMIISLKTFNLLFKSKDYNPNAFDILAKEVMATNKSLSELQFAPKGIIQFTYPYSKNNSAIGHDLNRLKNRHVGVSLSIKNQELTLIGPVKLIQNHRLAFILRLPIFDKKSQFAGFVIAISELKNIRAQLPFDNLLYKIQGFNPDGEMLTIFNNIVNEAMGTITVFTIPVPNGTWQLSVQNEKFNTKKYFVIHVLLYLIVIAFFFYIYKRERYLFLTNIYINDTNNMLKHATFTDELTNIYNRRYMNNIIRQVFFSKATATHSIAFLDIDHFKIVNDTYGHDAGDEILRVFAGICLNSIRTSDVIARWGGEEFILFMDKTSQSHAKDVCYRILTAVNQHVFLYNGQVIHITVSIGLTSFSPKNDHVDVVLKNIDDAVYHSKKNGRNCITVI</sequence>
<dbReference type="FunFam" id="3.30.70.270:FF:000001">
    <property type="entry name" value="Diguanylate cyclase domain protein"/>
    <property type="match status" value="1"/>
</dbReference>
<dbReference type="GO" id="GO:0052621">
    <property type="term" value="F:diguanylate cyclase activity"/>
    <property type="evidence" value="ECO:0007669"/>
    <property type="project" value="UniProtKB-EC"/>
</dbReference>
<dbReference type="OrthoDB" id="9812260at2"/>
<evidence type="ECO:0000259" key="10">
    <source>
        <dbReference type="PROSITE" id="PS50887"/>
    </source>
</evidence>
<evidence type="ECO:0000256" key="8">
    <source>
        <dbReference type="SAM" id="Phobius"/>
    </source>
</evidence>
<evidence type="ECO:0000256" key="1">
    <source>
        <dbReference type="ARBA" id="ARBA00001946"/>
    </source>
</evidence>
<dbReference type="SMART" id="SM00267">
    <property type="entry name" value="GGDEF"/>
    <property type="match status" value="1"/>
</dbReference>
<protein>
    <recommendedName>
        <fullName evidence="3">diguanylate cyclase</fullName>
        <ecNumber evidence="3">2.7.7.65</ecNumber>
    </recommendedName>
</protein>
<organism evidence="11 12">
    <name type="scientific">Photobacterium toruni</name>
    <dbReference type="NCBI Taxonomy" id="1935446"/>
    <lineage>
        <taxon>Bacteria</taxon>
        <taxon>Pseudomonadati</taxon>
        <taxon>Pseudomonadota</taxon>
        <taxon>Gammaproteobacteria</taxon>
        <taxon>Vibrionales</taxon>
        <taxon>Vibrionaceae</taxon>
        <taxon>Photobacterium</taxon>
    </lineage>
</organism>
<feature type="transmembrane region" description="Helical" evidence="8">
    <location>
        <begin position="247"/>
        <end position="266"/>
    </location>
</feature>
<dbReference type="GO" id="GO:0016020">
    <property type="term" value="C:membrane"/>
    <property type="evidence" value="ECO:0007669"/>
    <property type="project" value="UniProtKB-SubCell"/>
</dbReference>
<evidence type="ECO:0000259" key="9">
    <source>
        <dbReference type="PROSITE" id="PS50839"/>
    </source>
</evidence>
<keyword evidence="4 8" id="KW-0812">Transmembrane</keyword>
<dbReference type="SUPFAM" id="SSF55073">
    <property type="entry name" value="Nucleotide cyclase"/>
    <property type="match status" value="1"/>
</dbReference>
<dbReference type="AlphaFoldDB" id="A0A1T4UKW1"/>
<dbReference type="PANTHER" id="PTHR45138:SF9">
    <property type="entry name" value="DIGUANYLATE CYCLASE DGCM-RELATED"/>
    <property type="match status" value="1"/>
</dbReference>
<dbReference type="Gene3D" id="3.30.70.270">
    <property type="match status" value="1"/>
</dbReference>
<dbReference type="Pfam" id="PF03924">
    <property type="entry name" value="CHASE"/>
    <property type="match status" value="1"/>
</dbReference>
<dbReference type="GO" id="GO:0007165">
    <property type="term" value="P:signal transduction"/>
    <property type="evidence" value="ECO:0007669"/>
    <property type="project" value="UniProtKB-ARBA"/>
</dbReference>